<feature type="transmembrane region" description="Helical" evidence="5">
    <location>
        <begin position="96"/>
        <end position="115"/>
    </location>
</feature>
<evidence type="ECO:0000256" key="2">
    <source>
        <dbReference type="ARBA" id="ARBA00022692"/>
    </source>
</evidence>
<evidence type="ECO:0000256" key="3">
    <source>
        <dbReference type="ARBA" id="ARBA00022989"/>
    </source>
</evidence>
<dbReference type="RefSeq" id="WP_345134411.1">
    <property type="nucleotide sequence ID" value="NZ_BAABAT010000027.1"/>
</dbReference>
<gene>
    <name evidence="6" type="ORF">GCM10022255_074210</name>
</gene>
<evidence type="ECO:0000256" key="4">
    <source>
        <dbReference type="ARBA" id="ARBA00023136"/>
    </source>
</evidence>
<protein>
    <recommendedName>
        <fullName evidence="8">DoxX family protein</fullName>
    </recommendedName>
</protein>
<organism evidence="6 7">
    <name type="scientific">Dactylosporangium darangshiense</name>
    <dbReference type="NCBI Taxonomy" id="579108"/>
    <lineage>
        <taxon>Bacteria</taxon>
        <taxon>Bacillati</taxon>
        <taxon>Actinomycetota</taxon>
        <taxon>Actinomycetes</taxon>
        <taxon>Micromonosporales</taxon>
        <taxon>Micromonosporaceae</taxon>
        <taxon>Dactylosporangium</taxon>
    </lineage>
</organism>
<keyword evidence="2 5" id="KW-0812">Transmembrane</keyword>
<evidence type="ECO:0000313" key="6">
    <source>
        <dbReference type="EMBL" id="GAA4257444.1"/>
    </source>
</evidence>
<feature type="transmembrane region" description="Helical" evidence="5">
    <location>
        <begin position="72"/>
        <end position="90"/>
    </location>
</feature>
<comment type="caution">
    <text evidence="6">The sequence shown here is derived from an EMBL/GenBank/DDBJ whole genome shotgun (WGS) entry which is preliminary data.</text>
</comment>
<name>A0ABP8DJR5_9ACTN</name>
<comment type="subcellular location">
    <subcellularLocation>
        <location evidence="1">Membrane</location>
        <topology evidence="1">Multi-pass membrane protein</topology>
    </subcellularLocation>
</comment>
<evidence type="ECO:0000256" key="5">
    <source>
        <dbReference type="SAM" id="Phobius"/>
    </source>
</evidence>
<dbReference type="Pfam" id="PF13564">
    <property type="entry name" value="DoxX_2"/>
    <property type="match status" value="1"/>
</dbReference>
<keyword evidence="4 5" id="KW-0472">Membrane</keyword>
<sequence length="116" mass="12150">MHPALTTLTLLTAAANLFSGTCAVFHLRAILPGMSKAGVPESWLTFPIGTLKLAGAFGLLAGLWLPALSTAASFGLVLFFVCALYTHIRVSDYTPQFFLACTFLALASATLALSVS</sequence>
<dbReference type="EMBL" id="BAABAT010000027">
    <property type="protein sequence ID" value="GAA4257444.1"/>
    <property type="molecule type" value="Genomic_DNA"/>
</dbReference>
<dbReference type="Proteomes" id="UP001500620">
    <property type="component" value="Unassembled WGS sequence"/>
</dbReference>
<feature type="transmembrane region" description="Helical" evidence="5">
    <location>
        <begin position="43"/>
        <end position="65"/>
    </location>
</feature>
<evidence type="ECO:0000313" key="7">
    <source>
        <dbReference type="Proteomes" id="UP001500620"/>
    </source>
</evidence>
<dbReference type="InterPro" id="IPR032808">
    <property type="entry name" value="DoxX"/>
</dbReference>
<accession>A0ABP8DJR5</accession>
<evidence type="ECO:0008006" key="8">
    <source>
        <dbReference type="Google" id="ProtNLM"/>
    </source>
</evidence>
<keyword evidence="3 5" id="KW-1133">Transmembrane helix</keyword>
<reference evidence="7" key="1">
    <citation type="journal article" date="2019" name="Int. J. Syst. Evol. Microbiol.">
        <title>The Global Catalogue of Microorganisms (GCM) 10K type strain sequencing project: providing services to taxonomists for standard genome sequencing and annotation.</title>
        <authorList>
            <consortium name="The Broad Institute Genomics Platform"/>
            <consortium name="The Broad Institute Genome Sequencing Center for Infectious Disease"/>
            <person name="Wu L."/>
            <person name="Ma J."/>
        </authorList>
    </citation>
    <scope>NUCLEOTIDE SEQUENCE [LARGE SCALE GENOMIC DNA]</scope>
    <source>
        <strain evidence="7">JCM 17441</strain>
    </source>
</reference>
<evidence type="ECO:0000256" key="1">
    <source>
        <dbReference type="ARBA" id="ARBA00004141"/>
    </source>
</evidence>
<proteinExistence type="predicted"/>
<keyword evidence="7" id="KW-1185">Reference proteome</keyword>